<dbReference type="AlphaFoldDB" id="A0A6J6D4R7"/>
<dbReference type="Gene3D" id="3.30.465.10">
    <property type="match status" value="1"/>
</dbReference>
<organism evidence="11">
    <name type="scientific">freshwater metagenome</name>
    <dbReference type="NCBI Taxonomy" id="449393"/>
    <lineage>
        <taxon>unclassified sequences</taxon>
        <taxon>metagenomes</taxon>
        <taxon>ecological metagenomes</taxon>
    </lineage>
</organism>
<dbReference type="InterPro" id="IPR016164">
    <property type="entry name" value="FAD-linked_Oxase-like_C"/>
</dbReference>
<evidence type="ECO:0000256" key="4">
    <source>
        <dbReference type="ARBA" id="ARBA00022630"/>
    </source>
</evidence>
<comment type="similarity">
    <text evidence="3">Belongs to the FAD-binding oxidoreductase/transferase type 4 family.</text>
</comment>
<evidence type="ECO:0000313" key="11">
    <source>
        <dbReference type="EMBL" id="CAB4557303.1"/>
    </source>
</evidence>
<dbReference type="GO" id="GO:0008720">
    <property type="term" value="F:D-lactate dehydrogenase (NAD+) activity"/>
    <property type="evidence" value="ECO:0007669"/>
    <property type="project" value="TreeGrafter"/>
</dbReference>
<evidence type="ECO:0000256" key="7">
    <source>
        <dbReference type="ARBA" id="ARBA00023002"/>
    </source>
</evidence>
<protein>
    <recommendedName>
        <fullName evidence="9">D-lactate dehydrogenase (cytochrome)</fullName>
        <ecNumber evidence="9">1.1.2.4</ecNumber>
    </recommendedName>
</protein>
<dbReference type="GO" id="GO:0005739">
    <property type="term" value="C:mitochondrion"/>
    <property type="evidence" value="ECO:0007669"/>
    <property type="project" value="UniProtKB-SubCell"/>
</dbReference>
<keyword evidence="7" id="KW-0560">Oxidoreductase</keyword>
<keyword evidence="8" id="KW-0496">Mitochondrion</keyword>
<dbReference type="InterPro" id="IPR016169">
    <property type="entry name" value="FAD-bd_PCMH_sub2"/>
</dbReference>
<keyword evidence="4" id="KW-0285">Flavoprotein</keyword>
<dbReference type="InterPro" id="IPR016171">
    <property type="entry name" value="Vanillyl_alc_oxidase_C-sub2"/>
</dbReference>
<dbReference type="EMBL" id="CAEZSV010000158">
    <property type="protein sequence ID" value="CAB4557303.1"/>
    <property type="molecule type" value="Genomic_DNA"/>
</dbReference>
<dbReference type="SUPFAM" id="SSF56176">
    <property type="entry name" value="FAD-binding/transporter-associated domain-like"/>
    <property type="match status" value="1"/>
</dbReference>
<evidence type="ECO:0000256" key="5">
    <source>
        <dbReference type="ARBA" id="ARBA00022827"/>
    </source>
</evidence>
<feature type="domain" description="FAD-binding PCMH-type" evidence="10">
    <location>
        <begin position="47"/>
        <end position="224"/>
    </location>
</feature>
<evidence type="ECO:0000256" key="1">
    <source>
        <dbReference type="ARBA" id="ARBA00001974"/>
    </source>
</evidence>
<evidence type="ECO:0000256" key="6">
    <source>
        <dbReference type="ARBA" id="ARBA00022946"/>
    </source>
</evidence>
<dbReference type="SUPFAM" id="SSF55103">
    <property type="entry name" value="FAD-linked oxidases, C-terminal domain"/>
    <property type="match status" value="1"/>
</dbReference>
<accession>A0A6J6D4R7</accession>
<comment type="subcellular location">
    <subcellularLocation>
        <location evidence="2">Mitochondrion</location>
    </subcellularLocation>
</comment>
<dbReference type="GO" id="GO:0004458">
    <property type="term" value="F:D-lactate dehydrogenase (cytochrome) activity"/>
    <property type="evidence" value="ECO:0007669"/>
    <property type="project" value="UniProtKB-EC"/>
</dbReference>
<dbReference type="InterPro" id="IPR006094">
    <property type="entry name" value="Oxid_FAD_bind_N"/>
</dbReference>
<name>A0A6J6D4R7_9ZZZZ</name>
<keyword evidence="6" id="KW-0809">Transit peptide</keyword>
<dbReference type="Gene3D" id="3.30.70.2740">
    <property type="match status" value="1"/>
</dbReference>
<evidence type="ECO:0000256" key="3">
    <source>
        <dbReference type="ARBA" id="ARBA00008000"/>
    </source>
</evidence>
<gene>
    <name evidence="11" type="ORF">UFOPK1506_00842</name>
</gene>
<comment type="cofactor">
    <cofactor evidence="1">
        <name>FAD</name>
        <dbReference type="ChEBI" id="CHEBI:57692"/>
    </cofactor>
</comment>
<keyword evidence="5" id="KW-0274">FAD</keyword>
<reference evidence="11" key="1">
    <citation type="submission" date="2020-05" db="EMBL/GenBank/DDBJ databases">
        <authorList>
            <person name="Chiriac C."/>
            <person name="Salcher M."/>
            <person name="Ghai R."/>
            <person name="Kavagutti S V."/>
        </authorList>
    </citation>
    <scope>NUCLEOTIDE SEQUENCE</scope>
</reference>
<evidence type="ECO:0000256" key="2">
    <source>
        <dbReference type="ARBA" id="ARBA00004173"/>
    </source>
</evidence>
<dbReference type="Gene3D" id="1.10.45.10">
    <property type="entry name" value="Vanillyl-alcohol Oxidase, Chain A, domain 4"/>
    <property type="match status" value="1"/>
</dbReference>
<dbReference type="PROSITE" id="PS51387">
    <property type="entry name" value="FAD_PCMH"/>
    <property type="match status" value="1"/>
</dbReference>
<dbReference type="FunFam" id="3.30.70.2740:FF:000001">
    <property type="entry name" value="D-lactate dehydrogenase mitochondrial"/>
    <property type="match status" value="1"/>
</dbReference>
<evidence type="ECO:0000256" key="9">
    <source>
        <dbReference type="ARBA" id="ARBA00038897"/>
    </source>
</evidence>
<dbReference type="GO" id="GO:1903457">
    <property type="term" value="P:lactate catabolic process"/>
    <property type="evidence" value="ECO:0007669"/>
    <property type="project" value="TreeGrafter"/>
</dbReference>
<dbReference type="PANTHER" id="PTHR11748">
    <property type="entry name" value="D-LACTATE DEHYDROGENASE"/>
    <property type="match status" value="1"/>
</dbReference>
<evidence type="ECO:0000256" key="8">
    <source>
        <dbReference type="ARBA" id="ARBA00023128"/>
    </source>
</evidence>
<dbReference type="EC" id="1.1.2.4" evidence="9"/>
<dbReference type="Pfam" id="PF02913">
    <property type="entry name" value="FAD-oxidase_C"/>
    <property type="match status" value="1"/>
</dbReference>
<sequence>MTDIATEYQRFTLTDAHIEHLKGLASGGVNTSQAALEQHGHDESAWPAVLPDAVVYPATTEEVSAILKYCNSQGIPVIPFGAGTSLEGHILAFYGGISLDLTGMNKTLEIRPDDLMVRVEAGVHRLALNEKLAPHGLFFSVDPGADATLGGMAATGAAGTTTVRYGSMRDNVLALTAVLANGDVIHVGRGTRKLSAGYDLTRLLVGSEGTLAVITELTLKLYGTPEKMASAIARFPNLQAGVEAATAIVRSGIAIARCEFLDPNCIKNINSYSNLSLPESPTLFFEFHGSPKGVEEDARSTQEIVAEFGGTEFEWTTDEGARRKLWEARHHVHWASIAAHPGKRGVSTDSVVPLSLLGEAVGMADAFLTEKGYPYTVLGHVADGNFHTFIITDPEKPEQLEDIREIAHELALRIIEMGGTCTGEHGIGAGKIDALVEETGQGAIDVMLGIKNFFDPNHILNPGKILHNTAPKCS</sequence>
<dbReference type="FunFam" id="1.10.45.10:FF:000001">
    <property type="entry name" value="D-lactate dehydrogenase mitochondrial"/>
    <property type="match status" value="1"/>
</dbReference>
<proteinExistence type="inferred from homology"/>
<dbReference type="InterPro" id="IPR004113">
    <property type="entry name" value="FAD-bd_oxidored_4_C"/>
</dbReference>
<dbReference type="GO" id="GO:0071949">
    <property type="term" value="F:FAD binding"/>
    <property type="evidence" value="ECO:0007669"/>
    <property type="project" value="InterPro"/>
</dbReference>
<dbReference type="PANTHER" id="PTHR11748:SF111">
    <property type="entry name" value="D-LACTATE DEHYDROGENASE, MITOCHONDRIAL-RELATED"/>
    <property type="match status" value="1"/>
</dbReference>
<dbReference type="Pfam" id="PF01565">
    <property type="entry name" value="FAD_binding_4"/>
    <property type="match status" value="1"/>
</dbReference>
<dbReference type="FunFam" id="3.30.465.10:FF:000016">
    <property type="entry name" value="probable D-lactate dehydrogenase, mitochondrial"/>
    <property type="match status" value="1"/>
</dbReference>
<evidence type="ECO:0000259" key="10">
    <source>
        <dbReference type="PROSITE" id="PS51387"/>
    </source>
</evidence>
<dbReference type="InterPro" id="IPR036318">
    <property type="entry name" value="FAD-bd_PCMH-like_sf"/>
</dbReference>
<dbReference type="FunFam" id="3.30.43.10:FF:000010">
    <property type="entry name" value="probable D-lactate dehydrogenase, mitochondrial"/>
    <property type="match status" value="1"/>
</dbReference>
<dbReference type="InterPro" id="IPR016166">
    <property type="entry name" value="FAD-bd_PCMH"/>
</dbReference>